<gene>
    <name evidence="1" type="ORF">H0S73_23890</name>
</gene>
<dbReference type="Proteomes" id="UP000572984">
    <property type="component" value="Unassembled WGS sequence"/>
</dbReference>
<dbReference type="SUPFAM" id="SSF52172">
    <property type="entry name" value="CheY-like"/>
    <property type="match status" value="1"/>
</dbReference>
<organism evidence="1 2">
    <name type="scientific">Microvirga mediterraneensis</name>
    <dbReference type="NCBI Taxonomy" id="2754695"/>
    <lineage>
        <taxon>Bacteria</taxon>
        <taxon>Pseudomonadati</taxon>
        <taxon>Pseudomonadota</taxon>
        <taxon>Alphaproteobacteria</taxon>
        <taxon>Hyphomicrobiales</taxon>
        <taxon>Methylobacteriaceae</taxon>
        <taxon>Microvirga</taxon>
    </lineage>
</organism>
<accession>A0A838BUN0</accession>
<protein>
    <recommendedName>
        <fullName evidence="3">Response regulator receiver domain-containing protein</fullName>
    </recommendedName>
</protein>
<dbReference type="Gene3D" id="3.40.50.2300">
    <property type="match status" value="1"/>
</dbReference>
<sequence length="121" mass="13379">MSACPCCLVVEDRTLVAASIEMSLANAGIPVQTVATLVDARAWLEKNTAHIAVVDLMLQDRPMTEFAGEFDRRGIPLVIYSGCSQGQEVPTRLQREPRMETPTAYRDLLRVVLKTLMELSS</sequence>
<dbReference type="EMBL" id="JACDXJ010000003">
    <property type="protein sequence ID" value="MBA1159131.1"/>
    <property type="molecule type" value="Genomic_DNA"/>
</dbReference>
<evidence type="ECO:0000313" key="1">
    <source>
        <dbReference type="EMBL" id="MBA1159131.1"/>
    </source>
</evidence>
<evidence type="ECO:0000313" key="2">
    <source>
        <dbReference type="Proteomes" id="UP000572984"/>
    </source>
</evidence>
<proteinExistence type="predicted"/>
<evidence type="ECO:0008006" key="3">
    <source>
        <dbReference type="Google" id="ProtNLM"/>
    </source>
</evidence>
<dbReference type="RefSeq" id="WP_181054732.1">
    <property type="nucleotide sequence ID" value="NZ_JACDXJ010000003.1"/>
</dbReference>
<dbReference type="AlphaFoldDB" id="A0A838BUN0"/>
<dbReference type="InterPro" id="IPR011006">
    <property type="entry name" value="CheY-like_superfamily"/>
</dbReference>
<keyword evidence="2" id="KW-1185">Reference proteome</keyword>
<reference evidence="1 2" key="1">
    <citation type="submission" date="2020-07" db="EMBL/GenBank/DDBJ databases">
        <title>Draft genome and description of Microvirga mediterraneensis Marseille-Q2068 sp. nov.</title>
        <authorList>
            <person name="Boxberger M."/>
        </authorList>
    </citation>
    <scope>NUCLEOTIDE SEQUENCE [LARGE SCALE GENOMIC DNA]</scope>
    <source>
        <strain evidence="1 2">Marseille-Q2068</strain>
    </source>
</reference>
<comment type="caution">
    <text evidence="1">The sequence shown here is derived from an EMBL/GenBank/DDBJ whole genome shotgun (WGS) entry which is preliminary data.</text>
</comment>
<name>A0A838BUN0_9HYPH</name>